<feature type="transmembrane region" description="Helical" evidence="1">
    <location>
        <begin position="165"/>
        <end position="186"/>
    </location>
</feature>
<keyword evidence="3" id="KW-1185">Reference proteome</keyword>
<dbReference type="RefSeq" id="WP_176906678.1">
    <property type="nucleotide sequence ID" value="NZ_JABKAU010000002.1"/>
</dbReference>
<dbReference type="InterPro" id="IPR025291">
    <property type="entry name" value="DUF4153"/>
</dbReference>
<accession>A0A7Y7PLM6</accession>
<evidence type="ECO:0000313" key="2">
    <source>
        <dbReference type="EMBL" id="NVO29977.1"/>
    </source>
</evidence>
<keyword evidence="1" id="KW-0472">Membrane</keyword>
<keyword evidence="1" id="KW-0812">Transmembrane</keyword>
<keyword evidence="1" id="KW-1133">Transmembrane helix</keyword>
<feature type="transmembrane region" description="Helical" evidence="1">
    <location>
        <begin position="193"/>
        <end position="212"/>
    </location>
</feature>
<feature type="transmembrane region" description="Helical" evidence="1">
    <location>
        <begin position="281"/>
        <end position="307"/>
    </location>
</feature>
<feature type="transmembrane region" description="Helical" evidence="1">
    <location>
        <begin position="394"/>
        <end position="414"/>
    </location>
</feature>
<dbReference type="EMBL" id="JABKAU010000002">
    <property type="protein sequence ID" value="NVO29977.1"/>
    <property type="molecule type" value="Genomic_DNA"/>
</dbReference>
<feature type="transmembrane region" description="Helical" evidence="1">
    <location>
        <begin position="46"/>
        <end position="68"/>
    </location>
</feature>
<proteinExistence type="predicted"/>
<dbReference type="Proteomes" id="UP000565521">
    <property type="component" value="Unassembled WGS sequence"/>
</dbReference>
<sequence length="544" mass="60539">MTTFTANPNAAGLTTAAATARRIPLPLTALQKLLLPLGAVLFDVLFYRQGVGLNLALYTLFVVAATLVGLPKHAAAWRSGYFRLLLAGTLLSAGAVLWYGSAAAWLACVASVVMLLGFINQPHLRLLAFALLTALGGAARVLPELLPYLRLPSAGAGRWGRTRFYGRLLLAPLAVLVVFHFLFVLANPRYEALAGQVLGWLGDWLLALLPAISIPHLLFFLVGFALTAGALVVVPLHFFQDQESRMGEFVRRQRDRVASLGVRRPDFRNLNRKALDLRKEYLAALAVFGLVNALLLVVNVIDVRWIWFGFVPAPGFDLTQFVHEGTYVLIFSILVAMGIVLWFFRRNLNFYQPGLAALRWGATIWVVQNAVLMVSVGLRNYYYIQYTGLAYKRIGVYGFLLLTLFGLVTVLLKIWQRRSAFSLVRLNSLAAYGLLLLLALGNWEIWIARYNLNARFGTLDLGFLLEMPARVLPELAARQQVLDGMSRIIISPPGSYTEETAPPAEARALIQRRLAAWQLNYERQRTWQSWTGAESAAYYSAFSH</sequence>
<name>A0A7Y7PLM6_9BACT</name>
<evidence type="ECO:0000256" key="1">
    <source>
        <dbReference type="SAM" id="Phobius"/>
    </source>
</evidence>
<feature type="transmembrane region" description="Helical" evidence="1">
    <location>
        <begin position="126"/>
        <end position="145"/>
    </location>
</feature>
<feature type="transmembrane region" description="Helical" evidence="1">
    <location>
        <begin position="327"/>
        <end position="344"/>
    </location>
</feature>
<evidence type="ECO:0000313" key="3">
    <source>
        <dbReference type="Proteomes" id="UP000565521"/>
    </source>
</evidence>
<dbReference type="Pfam" id="PF13687">
    <property type="entry name" value="DUF4153"/>
    <property type="match status" value="1"/>
</dbReference>
<protein>
    <submittedName>
        <fullName evidence="2">DUF4173 domain-containing protein</fullName>
    </submittedName>
</protein>
<gene>
    <name evidence="2" type="ORF">HW554_02055</name>
</gene>
<feature type="transmembrane region" description="Helical" evidence="1">
    <location>
        <begin position="218"/>
        <end position="239"/>
    </location>
</feature>
<organism evidence="2 3">
    <name type="scientific">Hymenobacter lapidiphilus</name>
    <dbReference type="NCBI Taxonomy" id="2608003"/>
    <lineage>
        <taxon>Bacteria</taxon>
        <taxon>Pseudomonadati</taxon>
        <taxon>Bacteroidota</taxon>
        <taxon>Cytophagia</taxon>
        <taxon>Cytophagales</taxon>
        <taxon>Hymenobacteraceae</taxon>
        <taxon>Hymenobacter</taxon>
    </lineage>
</organism>
<feature type="transmembrane region" description="Helical" evidence="1">
    <location>
        <begin position="103"/>
        <end position="119"/>
    </location>
</feature>
<dbReference type="AlphaFoldDB" id="A0A7Y7PLM6"/>
<feature type="transmembrane region" description="Helical" evidence="1">
    <location>
        <begin position="356"/>
        <end position="382"/>
    </location>
</feature>
<feature type="transmembrane region" description="Helical" evidence="1">
    <location>
        <begin position="426"/>
        <end position="446"/>
    </location>
</feature>
<comment type="caution">
    <text evidence="2">The sequence shown here is derived from an EMBL/GenBank/DDBJ whole genome shotgun (WGS) entry which is preliminary data.</text>
</comment>
<reference evidence="2 3" key="1">
    <citation type="submission" date="2020-05" db="EMBL/GenBank/DDBJ databases">
        <title>Hymenobacter terrestris sp. nov. and Hymenobacter lapidiphilus sp. nov., isolated from regoliths in Antarctica.</title>
        <authorList>
            <person name="Sedlacek I."/>
            <person name="Pantucek R."/>
            <person name="Zeman M."/>
            <person name="Holochova P."/>
            <person name="Kralova S."/>
            <person name="Stankova E."/>
            <person name="Sedo O."/>
            <person name="Micenkova L."/>
            <person name="Svec P."/>
            <person name="Gupta V."/>
            <person name="Sood U."/>
            <person name="Korpole U.S."/>
            <person name="Lal R."/>
        </authorList>
    </citation>
    <scope>NUCLEOTIDE SEQUENCE [LARGE SCALE GENOMIC DNA]</scope>
    <source>
        <strain evidence="2 3">P5342</strain>
    </source>
</reference>